<dbReference type="CDD" id="cd17299">
    <property type="entry name" value="acetolactate_decarboxylase"/>
    <property type="match status" value="1"/>
</dbReference>
<dbReference type="EMBL" id="JBHTOC010000020">
    <property type="protein sequence ID" value="MFD1430883.1"/>
    <property type="molecule type" value="Genomic_DNA"/>
</dbReference>
<dbReference type="PIRSF" id="PIRSF001332">
    <property type="entry name" value="Acetolac_decarb"/>
    <property type="match status" value="1"/>
</dbReference>
<dbReference type="Proteomes" id="UP001597196">
    <property type="component" value="Unassembled WGS sequence"/>
</dbReference>
<keyword evidence="6 9" id="KW-0210">Decarboxylase</keyword>
<evidence type="ECO:0000256" key="1">
    <source>
        <dbReference type="ARBA" id="ARBA00001784"/>
    </source>
</evidence>
<evidence type="ECO:0000256" key="2">
    <source>
        <dbReference type="ARBA" id="ARBA00005170"/>
    </source>
</evidence>
<dbReference type="PANTHER" id="PTHR35524:SF1">
    <property type="entry name" value="ALPHA-ACETOLACTATE DECARBOXYLASE"/>
    <property type="match status" value="1"/>
</dbReference>
<reference evidence="11" key="1">
    <citation type="journal article" date="2019" name="Int. J. Syst. Evol. Microbiol.">
        <title>The Global Catalogue of Microorganisms (GCM) 10K type strain sequencing project: providing services to taxonomists for standard genome sequencing and annotation.</title>
        <authorList>
            <consortium name="The Broad Institute Genomics Platform"/>
            <consortium name="The Broad Institute Genome Sequencing Center for Infectious Disease"/>
            <person name="Wu L."/>
            <person name="Ma J."/>
        </authorList>
    </citation>
    <scope>NUCLEOTIDE SEQUENCE [LARGE SCALE GENOMIC DNA]</scope>
    <source>
        <strain evidence="11">CCM 8980</strain>
    </source>
</reference>
<evidence type="ECO:0000313" key="11">
    <source>
        <dbReference type="Proteomes" id="UP001597196"/>
    </source>
</evidence>
<dbReference type="RefSeq" id="WP_203628487.1">
    <property type="nucleotide sequence ID" value="NZ_BOLQ01000030.1"/>
</dbReference>
<evidence type="ECO:0000256" key="4">
    <source>
        <dbReference type="ARBA" id="ARBA00013204"/>
    </source>
</evidence>
<dbReference type="SUPFAM" id="SSF117856">
    <property type="entry name" value="AF0104/ALDC/Ptd012-like"/>
    <property type="match status" value="1"/>
</dbReference>
<dbReference type="Pfam" id="PF03306">
    <property type="entry name" value="AAL_decarboxy"/>
    <property type="match status" value="1"/>
</dbReference>
<comment type="caution">
    <text evidence="10">The sequence shown here is derived from an EMBL/GenBank/DDBJ whole genome shotgun (WGS) entry which is preliminary data.</text>
</comment>
<protein>
    <recommendedName>
        <fullName evidence="5 9">Alpha-acetolactate decarboxylase</fullName>
        <ecNumber evidence="4 9">4.1.1.5</ecNumber>
    </recommendedName>
</protein>
<sequence>MTEKEDQLLYQHGTLGALVPGLFAGTQTLTELLQHGDTGIGTLDGLDGELIILAGQVYQVAASGQVHLIADTDAAKVPFANVHHAAFETVGQVVADTQDAFANVVLKLLGTRNLFAAVRLHGTFGQVTTRAVAKQVPPYPTLTETAADQAVFTRKNVTGTLLGYYSPQLYAGMATPSFHLHFLSDAHDLGGHVLALGQIAGALETQLFSDLQLHLPTENSAFLQEDLDGDLLGEIAQAEH</sequence>
<comment type="pathway">
    <text evidence="2 9">Polyol metabolism; (R,R)-butane-2,3-diol biosynthesis; (R,R)-butane-2,3-diol from pyruvate: step 2/3.</text>
</comment>
<evidence type="ECO:0000256" key="6">
    <source>
        <dbReference type="ARBA" id="ARBA00022793"/>
    </source>
</evidence>
<name>A0ABW4CLK0_9LACO</name>
<proteinExistence type="inferred from homology"/>
<dbReference type="EC" id="4.1.1.5" evidence="4 9"/>
<keyword evidence="7 9" id="KW-0005">Acetoin biosynthesis</keyword>
<evidence type="ECO:0000256" key="3">
    <source>
        <dbReference type="ARBA" id="ARBA00007106"/>
    </source>
</evidence>
<evidence type="ECO:0000256" key="5">
    <source>
        <dbReference type="ARBA" id="ARBA00020164"/>
    </source>
</evidence>
<gene>
    <name evidence="10" type="primary">budA</name>
    <name evidence="10" type="ORF">ACFQ4P_11610</name>
</gene>
<evidence type="ECO:0000256" key="8">
    <source>
        <dbReference type="ARBA" id="ARBA00023239"/>
    </source>
</evidence>
<comment type="catalytic activity">
    <reaction evidence="1 9">
        <text>(2S)-2-acetolactate + H(+) = (R)-acetoin + CO2</text>
        <dbReference type="Rhea" id="RHEA:21580"/>
        <dbReference type="ChEBI" id="CHEBI:15378"/>
        <dbReference type="ChEBI" id="CHEBI:15686"/>
        <dbReference type="ChEBI" id="CHEBI:16526"/>
        <dbReference type="ChEBI" id="CHEBI:58476"/>
        <dbReference type="EC" id="4.1.1.5"/>
    </reaction>
</comment>
<keyword evidence="8 9" id="KW-0456">Lyase</keyword>
<dbReference type="Gene3D" id="3.30.1330.80">
    <property type="entry name" value="Hypothetical protein, similar to alpha- acetolactate decarboxylase, domain 2"/>
    <property type="match status" value="2"/>
</dbReference>
<comment type="similarity">
    <text evidence="3 9">Belongs to the alpha-acetolactate decarboxylase family.</text>
</comment>
<evidence type="ECO:0000256" key="9">
    <source>
        <dbReference type="PIRNR" id="PIRNR001332"/>
    </source>
</evidence>
<organism evidence="10 11">
    <name type="scientific">Lacticaseibacillus mingshuiensis</name>
    <dbReference type="NCBI Taxonomy" id="2799574"/>
    <lineage>
        <taxon>Bacteria</taxon>
        <taxon>Bacillati</taxon>
        <taxon>Bacillota</taxon>
        <taxon>Bacilli</taxon>
        <taxon>Lactobacillales</taxon>
        <taxon>Lactobacillaceae</taxon>
        <taxon>Lacticaseibacillus</taxon>
    </lineage>
</organism>
<keyword evidence="11" id="KW-1185">Reference proteome</keyword>
<evidence type="ECO:0000313" key="10">
    <source>
        <dbReference type="EMBL" id="MFD1430883.1"/>
    </source>
</evidence>
<dbReference type="NCBIfam" id="TIGR01252">
    <property type="entry name" value="acetolac_decarb"/>
    <property type="match status" value="1"/>
</dbReference>
<dbReference type="PANTHER" id="PTHR35524">
    <property type="entry name" value="ALPHA-ACETOLACTATE DECARBOXYLASE"/>
    <property type="match status" value="1"/>
</dbReference>
<dbReference type="GO" id="GO:0047605">
    <property type="term" value="F:acetolactate decarboxylase activity"/>
    <property type="evidence" value="ECO:0007669"/>
    <property type="project" value="UniProtKB-EC"/>
</dbReference>
<accession>A0ABW4CLK0</accession>
<dbReference type="InterPro" id="IPR005128">
    <property type="entry name" value="Acetolactate_a_deCO2ase"/>
</dbReference>
<evidence type="ECO:0000256" key="7">
    <source>
        <dbReference type="ARBA" id="ARBA00023061"/>
    </source>
</evidence>